<proteinExistence type="inferred from homology"/>
<dbReference type="InterPro" id="IPR013792">
    <property type="entry name" value="RNA3'P_cycl/enolpyr_Trfase_a/b"/>
</dbReference>
<evidence type="ECO:0000256" key="8">
    <source>
        <dbReference type="ARBA" id="ARBA00023306"/>
    </source>
</evidence>
<keyword evidence="9" id="KW-0961">Cell wall biogenesis/degradation</keyword>
<evidence type="ECO:0000256" key="2">
    <source>
        <dbReference type="ARBA" id="ARBA00004752"/>
    </source>
</evidence>
<evidence type="ECO:0000256" key="3">
    <source>
        <dbReference type="ARBA" id="ARBA00022490"/>
    </source>
</evidence>
<keyword evidence="3" id="KW-0963">Cytoplasm</keyword>
<dbReference type="EC" id="2.5.1.7" evidence="11 14"/>
<name>A0A1F5AZ74_9BACT</name>
<dbReference type="GO" id="GO:0009252">
    <property type="term" value="P:peptidoglycan biosynthetic process"/>
    <property type="evidence" value="ECO:0007669"/>
    <property type="project" value="UniProtKB-UniRule"/>
</dbReference>
<dbReference type="CDD" id="cd01555">
    <property type="entry name" value="UdpNAET"/>
    <property type="match status" value="1"/>
</dbReference>
<keyword evidence="4" id="KW-0132">Cell division</keyword>
<dbReference type="NCBIfam" id="TIGR01072">
    <property type="entry name" value="murA"/>
    <property type="match status" value="1"/>
</dbReference>
<comment type="caution">
    <text evidence="16">The sequence shown here is derived from an EMBL/GenBank/DDBJ whole genome shotgun (WGS) entry which is preliminary data.</text>
</comment>
<dbReference type="GO" id="GO:0071555">
    <property type="term" value="P:cell wall organization"/>
    <property type="evidence" value="ECO:0007669"/>
    <property type="project" value="UniProtKB-KW"/>
</dbReference>
<evidence type="ECO:0000256" key="13">
    <source>
        <dbReference type="ARBA" id="ARBA00047527"/>
    </source>
</evidence>
<evidence type="ECO:0000256" key="6">
    <source>
        <dbReference type="ARBA" id="ARBA00022960"/>
    </source>
</evidence>
<evidence type="ECO:0000256" key="14">
    <source>
        <dbReference type="NCBIfam" id="TIGR01072"/>
    </source>
</evidence>
<accession>A0A1F5AZ74</accession>
<gene>
    <name evidence="16" type="ORF">A2Z10_03330</name>
</gene>
<sequence length="433" mass="47146">MADIFTIHGGKKLRGTIPVRGAKNAAFAIFAAALLTDEPCEIDNVPLVEDILVMLEIFKSVGVRCEFISERKVRIHAAAVSAKDIRNDIVENIRASILLCGSLSMRTKKLKLAKPGGCSIGARVLGPHIDALAPLGVIIHKSGKFLSIEHKEAMGDKEIVLSEMSVTATTNTVLASVLRKGTTTIYCAAAEPYVQDVCHFLVRMGAHISGIGTNTLVIRGVSRLHGADHFIMPDPIEMGTFITLAACTKSRIKIADAVPEFMRADLLKFEQAGVIVKMKKAKKSGARHWYAMQDIEVIPAPLGAIQKIHNMPYPGVCPDMLPLFSVLMTQAKGVSLIHDWMYEGRLKYIDELKRMGADAFICDPHRALITGPTPLEGKNITSFDLRAGAVLIIAALTAKGKTTIANVYQIDRGYEKIEERLKKIGADITRVSV</sequence>
<evidence type="ECO:0000256" key="7">
    <source>
        <dbReference type="ARBA" id="ARBA00022984"/>
    </source>
</evidence>
<dbReference type="InterPro" id="IPR036968">
    <property type="entry name" value="Enolpyruvate_Tfrase_sf"/>
</dbReference>
<evidence type="ECO:0000256" key="1">
    <source>
        <dbReference type="ARBA" id="ARBA00004496"/>
    </source>
</evidence>
<dbReference type="PANTHER" id="PTHR43783">
    <property type="entry name" value="UDP-N-ACETYLGLUCOSAMINE 1-CARBOXYVINYLTRANSFERASE"/>
    <property type="match status" value="1"/>
</dbReference>
<comment type="similarity">
    <text evidence="10">Belongs to the EPSP synthase family. MurA subfamily.</text>
</comment>
<feature type="domain" description="Enolpyruvate transferase" evidence="15">
    <location>
        <begin position="8"/>
        <end position="421"/>
    </location>
</feature>
<dbReference type="GO" id="GO:0008360">
    <property type="term" value="P:regulation of cell shape"/>
    <property type="evidence" value="ECO:0007669"/>
    <property type="project" value="UniProtKB-KW"/>
</dbReference>
<dbReference type="SUPFAM" id="SSF55205">
    <property type="entry name" value="EPT/RTPC-like"/>
    <property type="match status" value="1"/>
</dbReference>
<dbReference type="InterPro" id="IPR001986">
    <property type="entry name" value="Enolpyruvate_Tfrase_dom"/>
</dbReference>
<dbReference type="InterPro" id="IPR050068">
    <property type="entry name" value="MurA_subfamily"/>
</dbReference>
<dbReference type="Pfam" id="PF00275">
    <property type="entry name" value="EPSP_synthase"/>
    <property type="match status" value="1"/>
</dbReference>
<dbReference type="EMBL" id="MEYI01000033">
    <property type="protein sequence ID" value="OGD23639.1"/>
    <property type="molecule type" value="Genomic_DNA"/>
</dbReference>
<keyword evidence="7" id="KW-0573">Peptidoglycan synthesis</keyword>
<evidence type="ECO:0000256" key="5">
    <source>
        <dbReference type="ARBA" id="ARBA00022679"/>
    </source>
</evidence>
<evidence type="ECO:0000256" key="9">
    <source>
        <dbReference type="ARBA" id="ARBA00023316"/>
    </source>
</evidence>
<dbReference type="GO" id="GO:0051301">
    <property type="term" value="P:cell division"/>
    <property type="evidence" value="ECO:0007669"/>
    <property type="project" value="UniProtKB-KW"/>
</dbReference>
<organism evidence="16 17">
    <name type="scientific">Candidatus Azambacteria bacterium RBG_16_47_10</name>
    <dbReference type="NCBI Taxonomy" id="1797292"/>
    <lineage>
        <taxon>Bacteria</taxon>
        <taxon>Candidatus Azamiibacteriota</taxon>
    </lineage>
</organism>
<comment type="catalytic activity">
    <reaction evidence="13">
        <text>phosphoenolpyruvate + UDP-N-acetyl-alpha-D-glucosamine = UDP-N-acetyl-3-O-(1-carboxyvinyl)-alpha-D-glucosamine + phosphate</text>
        <dbReference type="Rhea" id="RHEA:18681"/>
        <dbReference type="ChEBI" id="CHEBI:43474"/>
        <dbReference type="ChEBI" id="CHEBI:57705"/>
        <dbReference type="ChEBI" id="CHEBI:58702"/>
        <dbReference type="ChEBI" id="CHEBI:68483"/>
        <dbReference type="EC" id="2.5.1.7"/>
    </reaction>
</comment>
<keyword evidence="6" id="KW-0133">Cell shape</keyword>
<dbReference type="InterPro" id="IPR005750">
    <property type="entry name" value="UDP_GlcNAc_COvinyl_MurA"/>
</dbReference>
<evidence type="ECO:0000256" key="12">
    <source>
        <dbReference type="ARBA" id="ARBA00039754"/>
    </source>
</evidence>
<dbReference type="GO" id="GO:0005737">
    <property type="term" value="C:cytoplasm"/>
    <property type="evidence" value="ECO:0007669"/>
    <property type="project" value="UniProtKB-SubCell"/>
</dbReference>
<evidence type="ECO:0000313" key="17">
    <source>
        <dbReference type="Proteomes" id="UP000176639"/>
    </source>
</evidence>
<comment type="subcellular location">
    <subcellularLocation>
        <location evidence="1">Cytoplasm</location>
    </subcellularLocation>
</comment>
<comment type="pathway">
    <text evidence="2">Cell wall biogenesis; peptidoglycan biosynthesis.</text>
</comment>
<keyword evidence="8" id="KW-0131">Cell cycle</keyword>
<evidence type="ECO:0000313" key="16">
    <source>
        <dbReference type="EMBL" id="OGD23639.1"/>
    </source>
</evidence>
<dbReference type="PANTHER" id="PTHR43783:SF1">
    <property type="entry name" value="UDP-N-ACETYLGLUCOSAMINE 1-CARBOXYVINYLTRANSFERASE"/>
    <property type="match status" value="1"/>
</dbReference>
<dbReference type="GO" id="GO:0008760">
    <property type="term" value="F:UDP-N-acetylglucosamine 1-carboxyvinyltransferase activity"/>
    <property type="evidence" value="ECO:0007669"/>
    <property type="project" value="UniProtKB-UniRule"/>
</dbReference>
<reference evidence="16 17" key="1">
    <citation type="journal article" date="2016" name="Nat. Commun.">
        <title>Thousands of microbial genomes shed light on interconnected biogeochemical processes in an aquifer system.</title>
        <authorList>
            <person name="Anantharaman K."/>
            <person name="Brown C.T."/>
            <person name="Hug L.A."/>
            <person name="Sharon I."/>
            <person name="Castelle C.J."/>
            <person name="Probst A.J."/>
            <person name="Thomas B.C."/>
            <person name="Singh A."/>
            <person name="Wilkins M.J."/>
            <person name="Karaoz U."/>
            <person name="Brodie E.L."/>
            <person name="Williams K.H."/>
            <person name="Hubbard S.S."/>
            <person name="Banfield J.F."/>
        </authorList>
    </citation>
    <scope>NUCLEOTIDE SEQUENCE [LARGE SCALE GENOMIC DNA]</scope>
</reference>
<evidence type="ECO:0000256" key="4">
    <source>
        <dbReference type="ARBA" id="ARBA00022618"/>
    </source>
</evidence>
<evidence type="ECO:0000259" key="15">
    <source>
        <dbReference type="Pfam" id="PF00275"/>
    </source>
</evidence>
<dbReference type="NCBIfam" id="NF006873">
    <property type="entry name" value="PRK09369.1"/>
    <property type="match status" value="1"/>
</dbReference>
<protein>
    <recommendedName>
        <fullName evidence="12 14">UDP-N-acetylglucosamine 1-carboxyvinyltransferase</fullName>
        <ecNumber evidence="11 14">2.5.1.7</ecNumber>
    </recommendedName>
</protein>
<keyword evidence="5 16" id="KW-0808">Transferase</keyword>
<evidence type="ECO:0000256" key="10">
    <source>
        <dbReference type="ARBA" id="ARBA00038367"/>
    </source>
</evidence>
<dbReference type="Gene3D" id="3.65.10.10">
    <property type="entry name" value="Enolpyruvate transferase domain"/>
    <property type="match status" value="2"/>
</dbReference>
<dbReference type="GO" id="GO:0019277">
    <property type="term" value="P:UDP-N-acetylgalactosamine biosynthetic process"/>
    <property type="evidence" value="ECO:0007669"/>
    <property type="project" value="InterPro"/>
</dbReference>
<dbReference type="Proteomes" id="UP000176639">
    <property type="component" value="Unassembled WGS sequence"/>
</dbReference>
<dbReference type="AlphaFoldDB" id="A0A1F5AZ74"/>
<evidence type="ECO:0000256" key="11">
    <source>
        <dbReference type="ARBA" id="ARBA00039108"/>
    </source>
</evidence>